<keyword evidence="9 12" id="KW-0503">Monooxygenase</keyword>
<reference evidence="14" key="1">
    <citation type="journal article" date="2021" name="Nat. Commun.">
        <title>Genomic analyses provide insights into spinach domestication and the genetic basis of agronomic traits.</title>
        <authorList>
            <person name="Cai X."/>
            <person name="Sun X."/>
            <person name="Xu C."/>
            <person name="Sun H."/>
            <person name="Wang X."/>
            <person name="Ge C."/>
            <person name="Zhang Z."/>
            <person name="Wang Q."/>
            <person name="Fei Z."/>
            <person name="Jiao C."/>
            <person name="Wang Q."/>
        </authorList>
    </citation>
    <scope>NUCLEOTIDE SEQUENCE [LARGE SCALE GENOMIC DNA]</scope>
    <source>
        <strain evidence="14">cv. Varoflay</strain>
    </source>
</reference>
<dbReference type="SUPFAM" id="SSF48264">
    <property type="entry name" value="Cytochrome P450"/>
    <property type="match status" value="1"/>
</dbReference>
<dbReference type="PRINTS" id="PR00385">
    <property type="entry name" value="P450"/>
</dbReference>
<evidence type="ECO:0000256" key="5">
    <source>
        <dbReference type="ARBA" id="ARBA00022723"/>
    </source>
</evidence>
<dbReference type="GO" id="GO:0016705">
    <property type="term" value="F:oxidoreductase activity, acting on paired donors, with incorporation or reduction of molecular oxygen"/>
    <property type="evidence" value="ECO:0007669"/>
    <property type="project" value="InterPro"/>
</dbReference>
<comment type="subcellular location">
    <subcellularLocation>
        <location evidence="1">Membrane</location>
    </subcellularLocation>
</comment>
<evidence type="ECO:0000256" key="1">
    <source>
        <dbReference type="ARBA" id="ARBA00004370"/>
    </source>
</evidence>
<evidence type="ECO:0000256" key="12">
    <source>
        <dbReference type="RuleBase" id="RU000461"/>
    </source>
</evidence>
<evidence type="ECO:0000313" key="15">
    <source>
        <dbReference type="RefSeq" id="XP_021861628.2"/>
    </source>
</evidence>
<accession>A0A9R0J585</accession>
<dbReference type="KEGG" id="soe:110800624"/>
<evidence type="ECO:0000256" key="13">
    <source>
        <dbReference type="SAM" id="Coils"/>
    </source>
</evidence>
<evidence type="ECO:0000256" key="11">
    <source>
        <dbReference type="PIRSR" id="PIRSR602401-1"/>
    </source>
</evidence>
<dbReference type="InterPro" id="IPR050665">
    <property type="entry name" value="Cytochrome_P450_Monooxygen"/>
</dbReference>
<gene>
    <name evidence="15" type="primary">LOC110800624</name>
</gene>
<keyword evidence="10" id="KW-0472">Membrane</keyword>
<comment type="similarity">
    <text evidence="2 12">Belongs to the cytochrome P450 family.</text>
</comment>
<name>A0A9R0J585_SPIOL</name>
<sequence>MWNGPIPVVNIAEPELVREVFMRINEFVKPKANPFFKHISSGLVQIEGQVWVKRRKLLNPAFHMDKLKLMLPAFYESSSVMIKEWEEKASKTGSCEVDVWMYLQKLTADVISRAAFGSSYEEGKRIFKLIREEVKIAMPLIDSLYIPGWRFVPTKTNMKVEKIYQDIRNLLKDIIQKRKKAIKEEEKLKDDLLGLLLNSSLQEIENGNTKESYTKLNLEEVIDECKIFYLAGQESTSSLLSWTLMLLGNHQDWQVRAREEVLNMFGSQVPEFHQLNHLKTVNMILQEVLRLYPPVTELTRTVTKDIKIGEVFLPSGVLVNLPVLLVHQEEELWGYDAKEFNPERFNEGICKASKGNMSFFSFGWGPRICIASNFAITEAKLVLSLILQRFSFELSPKYFHAPSAAGTLRPQFGVPIKFHRL</sequence>
<dbReference type="InterPro" id="IPR036396">
    <property type="entry name" value="Cyt_P450_sf"/>
</dbReference>
<feature type="binding site" description="axial binding residue" evidence="11">
    <location>
        <position position="369"/>
    </location>
    <ligand>
        <name>heme</name>
        <dbReference type="ChEBI" id="CHEBI:30413"/>
    </ligand>
    <ligandPart>
        <name>Fe</name>
        <dbReference type="ChEBI" id="CHEBI:18248"/>
    </ligandPart>
</feature>
<keyword evidence="4" id="KW-0812">Transmembrane</keyword>
<protein>
    <submittedName>
        <fullName evidence="15">Cytochrome P450 CYP72A219</fullName>
    </submittedName>
</protein>
<dbReference type="PRINTS" id="PR00463">
    <property type="entry name" value="EP450I"/>
</dbReference>
<dbReference type="InterPro" id="IPR017972">
    <property type="entry name" value="Cyt_P450_CS"/>
</dbReference>
<dbReference type="PROSITE" id="PS00086">
    <property type="entry name" value="CYTOCHROME_P450"/>
    <property type="match status" value="1"/>
</dbReference>
<dbReference type="AlphaFoldDB" id="A0A9R0J585"/>
<dbReference type="RefSeq" id="XP_021861628.2">
    <property type="nucleotide sequence ID" value="XM_022005936.2"/>
</dbReference>
<evidence type="ECO:0000256" key="8">
    <source>
        <dbReference type="ARBA" id="ARBA00023004"/>
    </source>
</evidence>
<dbReference type="InterPro" id="IPR001128">
    <property type="entry name" value="Cyt_P450"/>
</dbReference>
<evidence type="ECO:0000256" key="9">
    <source>
        <dbReference type="ARBA" id="ARBA00023033"/>
    </source>
</evidence>
<keyword evidence="14" id="KW-1185">Reference proteome</keyword>
<keyword evidence="3 11" id="KW-0349">Heme</keyword>
<keyword evidence="8 11" id="KW-0408">Iron</keyword>
<dbReference type="PANTHER" id="PTHR24282">
    <property type="entry name" value="CYTOCHROME P450 FAMILY MEMBER"/>
    <property type="match status" value="1"/>
</dbReference>
<keyword evidence="5 11" id="KW-0479">Metal-binding</keyword>
<dbReference type="Proteomes" id="UP000813463">
    <property type="component" value="Chromosome 4"/>
</dbReference>
<keyword evidence="6" id="KW-1133">Transmembrane helix</keyword>
<evidence type="ECO:0000256" key="4">
    <source>
        <dbReference type="ARBA" id="ARBA00022692"/>
    </source>
</evidence>
<organism evidence="14 15">
    <name type="scientific">Spinacia oleracea</name>
    <name type="common">Spinach</name>
    <dbReference type="NCBI Taxonomy" id="3562"/>
    <lineage>
        <taxon>Eukaryota</taxon>
        <taxon>Viridiplantae</taxon>
        <taxon>Streptophyta</taxon>
        <taxon>Embryophyta</taxon>
        <taxon>Tracheophyta</taxon>
        <taxon>Spermatophyta</taxon>
        <taxon>Magnoliopsida</taxon>
        <taxon>eudicotyledons</taxon>
        <taxon>Gunneridae</taxon>
        <taxon>Pentapetalae</taxon>
        <taxon>Caryophyllales</taxon>
        <taxon>Chenopodiaceae</taxon>
        <taxon>Chenopodioideae</taxon>
        <taxon>Anserineae</taxon>
        <taxon>Spinacia</taxon>
    </lineage>
</organism>
<evidence type="ECO:0000256" key="7">
    <source>
        <dbReference type="ARBA" id="ARBA00023002"/>
    </source>
</evidence>
<dbReference type="GeneID" id="110800624"/>
<proteinExistence type="inferred from homology"/>
<comment type="cofactor">
    <cofactor evidence="11">
        <name>heme</name>
        <dbReference type="ChEBI" id="CHEBI:30413"/>
    </cofactor>
</comment>
<dbReference type="GO" id="GO:0004497">
    <property type="term" value="F:monooxygenase activity"/>
    <property type="evidence" value="ECO:0000318"/>
    <property type="project" value="GO_Central"/>
</dbReference>
<evidence type="ECO:0000313" key="14">
    <source>
        <dbReference type="Proteomes" id="UP000813463"/>
    </source>
</evidence>
<keyword evidence="7 12" id="KW-0560">Oxidoreductase</keyword>
<dbReference type="Gene3D" id="1.10.630.10">
    <property type="entry name" value="Cytochrome P450"/>
    <property type="match status" value="1"/>
</dbReference>
<evidence type="ECO:0000256" key="10">
    <source>
        <dbReference type="ARBA" id="ARBA00023136"/>
    </source>
</evidence>
<dbReference type="Pfam" id="PF00067">
    <property type="entry name" value="p450"/>
    <property type="match status" value="1"/>
</dbReference>
<dbReference type="PANTHER" id="PTHR24282:SF255">
    <property type="entry name" value="CYTOCHROME P450 72A11-RELATED"/>
    <property type="match status" value="1"/>
</dbReference>
<reference evidence="15" key="2">
    <citation type="submission" date="2025-08" db="UniProtKB">
        <authorList>
            <consortium name="RefSeq"/>
        </authorList>
    </citation>
    <scope>IDENTIFICATION</scope>
    <source>
        <tissue evidence="15">Leaf</tissue>
    </source>
</reference>
<dbReference type="GO" id="GO:0005506">
    <property type="term" value="F:iron ion binding"/>
    <property type="evidence" value="ECO:0007669"/>
    <property type="project" value="InterPro"/>
</dbReference>
<dbReference type="InterPro" id="IPR002401">
    <property type="entry name" value="Cyt_P450_E_grp-I"/>
</dbReference>
<keyword evidence="13" id="KW-0175">Coiled coil</keyword>
<dbReference type="GO" id="GO:0016020">
    <property type="term" value="C:membrane"/>
    <property type="evidence" value="ECO:0007669"/>
    <property type="project" value="UniProtKB-SubCell"/>
</dbReference>
<dbReference type="GO" id="GO:0020037">
    <property type="term" value="F:heme binding"/>
    <property type="evidence" value="ECO:0007669"/>
    <property type="project" value="InterPro"/>
</dbReference>
<evidence type="ECO:0000256" key="2">
    <source>
        <dbReference type="ARBA" id="ARBA00010617"/>
    </source>
</evidence>
<evidence type="ECO:0000256" key="6">
    <source>
        <dbReference type="ARBA" id="ARBA00022989"/>
    </source>
</evidence>
<evidence type="ECO:0000256" key="3">
    <source>
        <dbReference type="ARBA" id="ARBA00022617"/>
    </source>
</evidence>
<feature type="coiled-coil region" evidence="13">
    <location>
        <begin position="164"/>
        <end position="191"/>
    </location>
</feature>